<protein>
    <recommendedName>
        <fullName evidence="1">Sulfotransferase domain-containing protein</fullName>
    </recommendedName>
</protein>
<dbReference type="GO" id="GO:0050659">
    <property type="term" value="F:N-acetylgalactosamine 4-sulfate 6-O-sulfotransferase activity"/>
    <property type="evidence" value="ECO:0007669"/>
    <property type="project" value="TreeGrafter"/>
</dbReference>
<gene>
    <name evidence="2" type="ORF">CUNI_LOCUS12850</name>
</gene>
<dbReference type="InterPro" id="IPR000863">
    <property type="entry name" value="Sulfotransferase_dom"/>
</dbReference>
<dbReference type="Pfam" id="PF00685">
    <property type="entry name" value="Sulfotransfer_1"/>
    <property type="match status" value="1"/>
</dbReference>
<dbReference type="GO" id="GO:0019319">
    <property type="term" value="P:hexose biosynthetic process"/>
    <property type="evidence" value="ECO:0007669"/>
    <property type="project" value="TreeGrafter"/>
</dbReference>
<evidence type="ECO:0000313" key="3">
    <source>
        <dbReference type="Proteomes" id="UP000678393"/>
    </source>
</evidence>
<dbReference type="PANTHER" id="PTHR15723:SF0">
    <property type="entry name" value="CARBOHYDRATE SULFOTRANSFERASE 15"/>
    <property type="match status" value="1"/>
</dbReference>
<feature type="domain" description="Sulfotransferase" evidence="1">
    <location>
        <begin position="151"/>
        <end position="406"/>
    </location>
</feature>
<dbReference type="Proteomes" id="UP000678393">
    <property type="component" value="Unassembled WGS sequence"/>
</dbReference>
<dbReference type="InterPro" id="IPR052654">
    <property type="entry name" value="CS_Sulfotransferase"/>
</dbReference>
<organism evidence="2 3">
    <name type="scientific">Candidula unifasciata</name>
    <dbReference type="NCBI Taxonomy" id="100452"/>
    <lineage>
        <taxon>Eukaryota</taxon>
        <taxon>Metazoa</taxon>
        <taxon>Spiralia</taxon>
        <taxon>Lophotrochozoa</taxon>
        <taxon>Mollusca</taxon>
        <taxon>Gastropoda</taxon>
        <taxon>Heterobranchia</taxon>
        <taxon>Euthyneura</taxon>
        <taxon>Panpulmonata</taxon>
        <taxon>Eupulmonata</taxon>
        <taxon>Stylommatophora</taxon>
        <taxon>Helicina</taxon>
        <taxon>Helicoidea</taxon>
        <taxon>Geomitridae</taxon>
        <taxon>Candidula</taxon>
    </lineage>
</organism>
<comment type="caution">
    <text evidence="2">The sequence shown here is derived from an EMBL/GenBank/DDBJ whole genome shotgun (WGS) entry which is preliminary data.</text>
</comment>
<keyword evidence="3" id="KW-1185">Reference proteome</keyword>
<name>A0A8S3ZJF6_9EUPU</name>
<dbReference type="InterPro" id="IPR027417">
    <property type="entry name" value="P-loop_NTPase"/>
</dbReference>
<dbReference type="SUPFAM" id="SSF52540">
    <property type="entry name" value="P-loop containing nucleoside triphosphate hydrolases"/>
    <property type="match status" value="1"/>
</dbReference>
<dbReference type="EMBL" id="CAJHNH020002635">
    <property type="protein sequence ID" value="CAG5127292.1"/>
    <property type="molecule type" value="Genomic_DNA"/>
</dbReference>
<proteinExistence type="predicted"/>
<dbReference type="PANTHER" id="PTHR15723">
    <property type="entry name" value="CARBOHYDRATE SULFOTRANSFERASE 15"/>
    <property type="match status" value="1"/>
</dbReference>
<sequence>MMNKLRRRRWLCMVVFVLLVVWVCLISNSVMVRTVDTDLQRSVARLGGDVEKTSKKTVKPGCNCVSISLQANKETVNISSLIRFPPVLFNENIDNFTFDNGHLFQCTQPNGPGPDGIEDLMCIPRPHYLPGYKNPCFYDKYQLFYCMPYYIILGFDKCGTTDLSYRLQLHPSVLKSIAYLYKEIYYWSWRRFGLFVKTSMRVMKFREYYSSFNNASDIIEPLAGQANQPIVGDGGPTDGWDFRGWQMDPQNAGLSEPRVLAPHHIRHLLKEPRFIVLMREPAERLYSDYLFLRYGDSPEKFDRDARTSIDMMNECLKVNTTRQCFYSRQYFQKTPARLHIGCYSVFLREWFSVFHRKHFFFLRSEDYKKDIRGNLQAVFAFLGIDSLPDTLLDTISDQEKRLQTTQKKKAGPMLPETKKMLQDFYQPCNKDLAQLLGDDKYLWNNT</sequence>
<reference evidence="2" key="1">
    <citation type="submission" date="2021-04" db="EMBL/GenBank/DDBJ databases">
        <authorList>
            <consortium name="Molecular Ecology Group"/>
        </authorList>
    </citation>
    <scope>NUCLEOTIDE SEQUENCE</scope>
</reference>
<dbReference type="AlphaFoldDB" id="A0A8S3ZJF6"/>
<evidence type="ECO:0000313" key="2">
    <source>
        <dbReference type="EMBL" id="CAG5127292.1"/>
    </source>
</evidence>
<accession>A0A8S3ZJF6</accession>
<dbReference type="Gene3D" id="3.40.50.300">
    <property type="entry name" value="P-loop containing nucleotide triphosphate hydrolases"/>
    <property type="match status" value="1"/>
</dbReference>
<dbReference type="OrthoDB" id="8068875at2759"/>
<evidence type="ECO:0000259" key="1">
    <source>
        <dbReference type="Pfam" id="PF00685"/>
    </source>
</evidence>